<feature type="compositionally biased region" description="Basic and acidic residues" evidence="4">
    <location>
        <begin position="1"/>
        <end position="20"/>
    </location>
</feature>
<dbReference type="PANTHER" id="PTHR22889">
    <property type="entry name" value="WD REPEAT-CONTAINING PROTEIN 89"/>
    <property type="match status" value="1"/>
</dbReference>
<dbReference type="InterPro" id="IPR001680">
    <property type="entry name" value="WD40_rpt"/>
</dbReference>
<sequence>MDERHRLLLESPHLQEEKSPRRSSKSSTSTGYILSITSLPACYAASTSSPFNVIDLFDKNTLQGIQTLEGHKDATTSIRTAVNLGGVVQKCLISSGRDGSIKAWDERTNSHSIKTLGYLTTHIKRFTTVTNLGKTQPLLCCDVSPDGLTVAAGTDLQGEEASILYWDPRQPATPLRAHTSTHSDDITTLSFASSKDPETNNNILLSGSTDGLLCTSNADEDDEDEATIQVGNWGCSVSQAGWIQGCPNLDSAAIWAASDMETFSTWQSDLDQLLSLDIRSPVLHQRRTWVTDYLITTHSSSHCYPNPTIFTGSNEGDIAMLSNMNVSVPDAPWGLHKLWTHGHTGVVRSLLWDEENQILVTGGEDGKINSWPIYPVPRDSDETVNDNEDEDEDEAMDVDVSSPKSRKRDLQRDSKRNGKKAKRW</sequence>
<dbReference type="OrthoDB" id="25131at2759"/>
<dbReference type="AlphaFoldDB" id="A0A9P5THM8"/>
<dbReference type="Proteomes" id="UP000724874">
    <property type="component" value="Unassembled WGS sequence"/>
</dbReference>
<name>A0A9P5THM8_GYMJU</name>
<accession>A0A9P5THM8</accession>
<reference evidence="5" key="1">
    <citation type="submission" date="2020-11" db="EMBL/GenBank/DDBJ databases">
        <authorList>
            <consortium name="DOE Joint Genome Institute"/>
            <person name="Ahrendt S."/>
            <person name="Riley R."/>
            <person name="Andreopoulos W."/>
            <person name="LaButti K."/>
            <person name="Pangilinan J."/>
            <person name="Ruiz-duenas F.J."/>
            <person name="Barrasa J.M."/>
            <person name="Sanchez-Garcia M."/>
            <person name="Camarero S."/>
            <person name="Miyauchi S."/>
            <person name="Serrano A."/>
            <person name="Linde D."/>
            <person name="Babiker R."/>
            <person name="Drula E."/>
            <person name="Ayuso-Fernandez I."/>
            <person name="Pacheco R."/>
            <person name="Padilla G."/>
            <person name="Ferreira P."/>
            <person name="Barriuso J."/>
            <person name="Kellner H."/>
            <person name="Castanera R."/>
            <person name="Alfaro M."/>
            <person name="Ramirez L."/>
            <person name="Pisabarro A.G."/>
            <person name="Kuo A."/>
            <person name="Tritt A."/>
            <person name="Lipzen A."/>
            <person name="He G."/>
            <person name="Yan M."/>
            <person name="Ng V."/>
            <person name="Cullen D."/>
            <person name="Martin F."/>
            <person name="Rosso M.-N."/>
            <person name="Henrissat B."/>
            <person name="Hibbett D."/>
            <person name="Martinez A.T."/>
            <person name="Grigoriev I.V."/>
        </authorList>
    </citation>
    <scope>NUCLEOTIDE SEQUENCE</scope>
    <source>
        <strain evidence="5">AH 44721</strain>
    </source>
</reference>
<organism evidence="5 6">
    <name type="scientific">Gymnopilus junonius</name>
    <name type="common">Spectacular rustgill mushroom</name>
    <name type="synonym">Gymnopilus spectabilis subsp. junonius</name>
    <dbReference type="NCBI Taxonomy" id="109634"/>
    <lineage>
        <taxon>Eukaryota</taxon>
        <taxon>Fungi</taxon>
        <taxon>Dikarya</taxon>
        <taxon>Basidiomycota</taxon>
        <taxon>Agaricomycotina</taxon>
        <taxon>Agaricomycetes</taxon>
        <taxon>Agaricomycetidae</taxon>
        <taxon>Agaricales</taxon>
        <taxon>Agaricineae</taxon>
        <taxon>Hymenogastraceae</taxon>
        <taxon>Gymnopilus</taxon>
    </lineage>
</organism>
<evidence type="ECO:0000256" key="1">
    <source>
        <dbReference type="ARBA" id="ARBA00022574"/>
    </source>
</evidence>
<evidence type="ECO:0000313" key="5">
    <source>
        <dbReference type="EMBL" id="KAF8876287.1"/>
    </source>
</evidence>
<dbReference type="InterPro" id="IPR039328">
    <property type="entry name" value="WDR89"/>
</dbReference>
<evidence type="ECO:0000256" key="2">
    <source>
        <dbReference type="ARBA" id="ARBA00022737"/>
    </source>
</evidence>
<dbReference type="PANTHER" id="PTHR22889:SF0">
    <property type="entry name" value="WD REPEAT-CONTAINING PROTEIN 89"/>
    <property type="match status" value="1"/>
</dbReference>
<evidence type="ECO:0000256" key="3">
    <source>
        <dbReference type="PROSITE-ProRule" id="PRU00221"/>
    </source>
</evidence>
<feature type="region of interest" description="Disordered" evidence="4">
    <location>
        <begin position="1"/>
        <end position="28"/>
    </location>
</feature>
<dbReference type="Gene3D" id="2.130.10.10">
    <property type="entry name" value="YVTN repeat-like/Quinoprotein amine dehydrogenase"/>
    <property type="match status" value="2"/>
</dbReference>
<dbReference type="Pfam" id="PF00400">
    <property type="entry name" value="WD40"/>
    <property type="match status" value="2"/>
</dbReference>
<feature type="repeat" description="WD" evidence="3">
    <location>
        <begin position="68"/>
        <end position="114"/>
    </location>
</feature>
<dbReference type="EMBL" id="JADNYJ010000184">
    <property type="protein sequence ID" value="KAF8876287.1"/>
    <property type="molecule type" value="Genomic_DNA"/>
</dbReference>
<protein>
    <submittedName>
        <fullName evidence="5">WD40-repeat-containing domain protein</fullName>
    </submittedName>
</protein>
<dbReference type="InterPro" id="IPR036322">
    <property type="entry name" value="WD40_repeat_dom_sf"/>
</dbReference>
<feature type="region of interest" description="Disordered" evidence="4">
    <location>
        <begin position="370"/>
        <end position="424"/>
    </location>
</feature>
<gene>
    <name evidence="5" type="ORF">CPB84DRAFT_1752450</name>
</gene>
<feature type="compositionally biased region" description="Acidic residues" evidence="4">
    <location>
        <begin position="382"/>
        <end position="397"/>
    </location>
</feature>
<evidence type="ECO:0000313" key="6">
    <source>
        <dbReference type="Proteomes" id="UP000724874"/>
    </source>
</evidence>
<evidence type="ECO:0000256" key="4">
    <source>
        <dbReference type="SAM" id="MobiDB-lite"/>
    </source>
</evidence>
<feature type="repeat" description="WD" evidence="3">
    <location>
        <begin position="340"/>
        <end position="371"/>
    </location>
</feature>
<keyword evidence="1 3" id="KW-0853">WD repeat</keyword>
<dbReference type="SMART" id="SM00320">
    <property type="entry name" value="WD40"/>
    <property type="match status" value="4"/>
</dbReference>
<dbReference type="SUPFAM" id="SSF50978">
    <property type="entry name" value="WD40 repeat-like"/>
    <property type="match status" value="1"/>
</dbReference>
<proteinExistence type="predicted"/>
<dbReference type="InterPro" id="IPR015943">
    <property type="entry name" value="WD40/YVTN_repeat-like_dom_sf"/>
</dbReference>
<keyword evidence="6" id="KW-1185">Reference proteome</keyword>
<keyword evidence="2" id="KW-0677">Repeat</keyword>
<comment type="caution">
    <text evidence="5">The sequence shown here is derived from an EMBL/GenBank/DDBJ whole genome shotgun (WGS) entry which is preliminary data.</text>
</comment>
<dbReference type="PROSITE" id="PS50294">
    <property type="entry name" value="WD_REPEATS_REGION"/>
    <property type="match status" value="1"/>
</dbReference>
<dbReference type="PROSITE" id="PS50082">
    <property type="entry name" value="WD_REPEATS_2"/>
    <property type="match status" value="2"/>
</dbReference>